<organism evidence="1 2">
    <name type="scientific">Mycetomoellerius zeteki</name>
    <dbReference type="NCBI Taxonomy" id="64791"/>
    <lineage>
        <taxon>Eukaryota</taxon>
        <taxon>Metazoa</taxon>
        <taxon>Ecdysozoa</taxon>
        <taxon>Arthropoda</taxon>
        <taxon>Hexapoda</taxon>
        <taxon>Insecta</taxon>
        <taxon>Pterygota</taxon>
        <taxon>Neoptera</taxon>
        <taxon>Endopterygota</taxon>
        <taxon>Hymenoptera</taxon>
        <taxon>Apocrita</taxon>
        <taxon>Aculeata</taxon>
        <taxon>Formicoidea</taxon>
        <taxon>Formicidae</taxon>
        <taxon>Myrmicinae</taxon>
        <taxon>Mycetomoellerius</taxon>
    </lineage>
</organism>
<evidence type="ECO:0000313" key="1">
    <source>
        <dbReference type="EMBL" id="KYQ57773.1"/>
    </source>
</evidence>
<proteinExistence type="predicted"/>
<protein>
    <submittedName>
        <fullName evidence="1">Uncharacterized protein</fullName>
    </submittedName>
</protein>
<accession>A0A151XBP3</accession>
<gene>
    <name evidence="1" type="ORF">ALC60_03266</name>
</gene>
<name>A0A151XBP3_9HYME</name>
<keyword evidence="2" id="KW-1185">Reference proteome</keyword>
<sequence>MSELPSDGRKLGDGQGQLFILLVQQQWGSPVTSQRRLFYYALTQFLNFLATCMTLLWSKSPCYTSLGAFSVFSSRWEATVRRFYSFSRRRRRDAALCRVALGAGQRREELTRPLLLCPSRRFFVVEKRRYVRFSTLTKTRACRIRDS</sequence>
<dbReference type="EMBL" id="KQ982320">
    <property type="protein sequence ID" value="KYQ57773.1"/>
    <property type="molecule type" value="Genomic_DNA"/>
</dbReference>
<evidence type="ECO:0000313" key="2">
    <source>
        <dbReference type="Proteomes" id="UP000075809"/>
    </source>
</evidence>
<reference evidence="1 2" key="1">
    <citation type="submission" date="2015-09" db="EMBL/GenBank/DDBJ databases">
        <title>Trachymyrmex zeteki WGS genome.</title>
        <authorList>
            <person name="Nygaard S."/>
            <person name="Hu H."/>
            <person name="Boomsma J."/>
            <person name="Zhang G."/>
        </authorList>
    </citation>
    <scope>NUCLEOTIDE SEQUENCE [LARGE SCALE GENOMIC DNA]</scope>
    <source>
        <strain evidence="1">Tzet28-1</strain>
        <tissue evidence="1">Whole body</tissue>
    </source>
</reference>
<dbReference type="Proteomes" id="UP000075809">
    <property type="component" value="Unassembled WGS sequence"/>
</dbReference>
<dbReference type="AlphaFoldDB" id="A0A151XBP3"/>